<organism evidence="2 3">
    <name type="scientific">Candidatus Gemmiger avistercoris</name>
    <dbReference type="NCBI Taxonomy" id="2838606"/>
    <lineage>
        <taxon>Bacteria</taxon>
        <taxon>Bacillati</taxon>
        <taxon>Bacillota</taxon>
        <taxon>Clostridia</taxon>
        <taxon>Eubacteriales</taxon>
        <taxon>Gemmiger</taxon>
    </lineage>
</organism>
<accession>A0A9D2JPI0</accession>
<evidence type="ECO:0000313" key="2">
    <source>
        <dbReference type="EMBL" id="HIZ62048.1"/>
    </source>
</evidence>
<reference evidence="2" key="2">
    <citation type="submission" date="2021-04" db="EMBL/GenBank/DDBJ databases">
        <authorList>
            <person name="Gilroy R."/>
        </authorList>
    </citation>
    <scope>NUCLEOTIDE SEQUENCE</scope>
    <source>
        <strain evidence="2">CHK188-11489</strain>
    </source>
</reference>
<proteinExistence type="predicted"/>
<reference evidence="2" key="1">
    <citation type="journal article" date="2021" name="PeerJ">
        <title>Extensive microbial diversity within the chicken gut microbiome revealed by metagenomics and culture.</title>
        <authorList>
            <person name="Gilroy R."/>
            <person name="Ravi A."/>
            <person name="Getino M."/>
            <person name="Pursley I."/>
            <person name="Horton D.L."/>
            <person name="Alikhan N.F."/>
            <person name="Baker D."/>
            <person name="Gharbi K."/>
            <person name="Hall N."/>
            <person name="Watson M."/>
            <person name="Adriaenssens E.M."/>
            <person name="Foster-Nyarko E."/>
            <person name="Jarju S."/>
            <person name="Secka A."/>
            <person name="Antonio M."/>
            <person name="Oren A."/>
            <person name="Chaudhuri R.R."/>
            <person name="La Ragione R."/>
            <person name="Hildebrand F."/>
            <person name="Pallen M.J."/>
        </authorList>
    </citation>
    <scope>NUCLEOTIDE SEQUENCE</scope>
    <source>
        <strain evidence="2">CHK188-11489</strain>
    </source>
</reference>
<evidence type="ECO:0000313" key="3">
    <source>
        <dbReference type="Proteomes" id="UP000824105"/>
    </source>
</evidence>
<gene>
    <name evidence="2" type="ORF">H9724_04680</name>
</gene>
<sequence>MKTTYQRMMSDLCLPDASKAAIRARLAAAPAPAPSRPARRLRWQAVCAAAAVLLLGAGVLGGVTLEWRDADHGQYLFTFEGADYATPAGAVDGAVLAEVTAAGSVTLDRWQDAAERTGLPLLQSDALETALEQPGARCYLTGEERSGGTQLRAVAQAPQQDAAGRTYTLWLEAMTQVGGTAEPLVPAGNMGVADVAVKTHTTPAGLTVEVAVSRIGGRVRQAETWFVQEGVLYHLYADVWGPEKGEAEIPEADFLAMLDSLH</sequence>
<keyword evidence="1" id="KW-0812">Transmembrane</keyword>
<dbReference type="Proteomes" id="UP000824105">
    <property type="component" value="Unassembled WGS sequence"/>
</dbReference>
<feature type="transmembrane region" description="Helical" evidence="1">
    <location>
        <begin position="45"/>
        <end position="65"/>
    </location>
</feature>
<dbReference type="EMBL" id="DXBF01000043">
    <property type="protein sequence ID" value="HIZ62048.1"/>
    <property type="molecule type" value="Genomic_DNA"/>
</dbReference>
<keyword evidence="1" id="KW-0472">Membrane</keyword>
<keyword evidence="1" id="KW-1133">Transmembrane helix</keyword>
<comment type="caution">
    <text evidence="2">The sequence shown here is derived from an EMBL/GenBank/DDBJ whole genome shotgun (WGS) entry which is preliminary data.</text>
</comment>
<dbReference type="AlphaFoldDB" id="A0A9D2JPI0"/>
<evidence type="ECO:0000256" key="1">
    <source>
        <dbReference type="SAM" id="Phobius"/>
    </source>
</evidence>
<protein>
    <submittedName>
        <fullName evidence="2">Uncharacterized protein</fullName>
    </submittedName>
</protein>
<name>A0A9D2JPI0_9FIRM</name>